<dbReference type="RefSeq" id="WP_119533550.1">
    <property type="nucleotide sequence ID" value="NZ_QXTF01000003.1"/>
</dbReference>
<organism evidence="2 3">
    <name type="scientific">Sphingomonas edaphi</name>
    <dbReference type="NCBI Taxonomy" id="2315689"/>
    <lineage>
        <taxon>Bacteria</taxon>
        <taxon>Pseudomonadati</taxon>
        <taxon>Pseudomonadota</taxon>
        <taxon>Alphaproteobacteria</taxon>
        <taxon>Sphingomonadales</taxon>
        <taxon>Sphingomonadaceae</taxon>
        <taxon>Sphingomonas</taxon>
    </lineage>
</organism>
<sequence length="117" mass="13009">MKKSIVGALFSIMIAAPAGATGGLICRTPDPRQIELSLVISHTIVSSVVSASLREGRSDVPVRVAQSWLDPSELRLDLVDPNALRHELRLRVKRYGETFDGTLWRGGKKRWVRCRES</sequence>
<accession>A0A418PYP5</accession>
<dbReference type="AlphaFoldDB" id="A0A418PYP5"/>
<evidence type="ECO:0000313" key="3">
    <source>
        <dbReference type="Proteomes" id="UP000285023"/>
    </source>
</evidence>
<dbReference type="Proteomes" id="UP000285023">
    <property type="component" value="Unassembled WGS sequence"/>
</dbReference>
<name>A0A418PYP5_9SPHN</name>
<proteinExistence type="predicted"/>
<dbReference type="OrthoDB" id="7409257at2"/>
<reference evidence="2 3" key="1">
    <citation type="submission" date="2018-09" db="EMBL/GenBank/DDBJ databases">
        <title>Sphingomonas sp. DAC4.</title>
        <authorList>
            <person name="Seo T."/>
        </authorList>
    </citation>
    <scope>NUCLEOTIDE SEQUENCE [LARGE SCALE GENOMIC DNA]</scope>
    <source>
        <strain evidence="2 3">DAC4</strain>
    </source>
</reference>
<feature type="signal peptide" evidence="1">
    <location>
        <begin position="1"/>
        <end position="20"/>
    </location>
</feature>
<protein>
    <submittedName>
        <fullName evidence="2">Uncharacterized protein</fullName>
    </submittedName>
</protein>
<keyword evidence="3" id="KW-1185">Reference proteome</keyword>
<feature type="chain" id="PRO_5019369016" evidence="1">
    <location>
        <begin position="21"/>
        <end position="117"/>
    </location>
</feature>
<keyword evidence="1" id="KW-0732">Signal</keyword>
<comment type="caution">
    <text evidence="2">The sequence shown here is derived from an EMBL/GenBank/DDBJ whole genome shotgun (WGS) entry which is preliminary data.</text>
</comment>
<evidence type="ECO:0000313" key="2">
    <source>
        <dbReference type="EMBL" id="RIX27397.1"/>
    </source>
</evidence>
<dbReference type="EMBL" id="QXTF01000003">
    <property type="protein sequence ID" value="RIX27397.1"/>
    <property type="molecule type" value="Genomic_DNA"/>
</dbReference>
<evidence type="ECO:0000256" key="1">
    <source>
        <dbReference type="SAM" id="SignalP"/>
    </source>
</evidence>
<gene>
    <name evidence="2" type="ORF">D3M59_10165</name>
</gene>